<accession>A0A6C0BQV8</accession>
<dbReference type="AlphaFoldDB" id="A0A6C0BQV8"/>
<proteinExistence type="predicted"/>
<name>A0A6C0BQV8_9ZZZZ</name>
<reference evidence="1" key="1">
    <citation type="journal article" date="2020" name="Nature">
        <title>Giant virus diversity and host interactions through global metagenomics.</title>
        <authorList>
            <person name="Schulz F."/>
            <person name="Roux S."/>
            <person name="Paez-Espino D."/>
            <person name="Jungbluth S."/>
            <person name="Walsh D.A."/>
            <person name="Denef V.J."/>
            <person name="McMahon K.D."/>
            <person name="Konstantinidis K.T."/>
            <person name="Eloe-Fadrosh E.A."/>
            <person name="Kyrpides N.C."/>
            <person name="Woyke T."/>
        </authorList>
    </citation>
    <scope>NUCLEOTIDE SEQUENCE</scope>
    <source>
        <strain evidence="1">GVMAG-M-3300018416-26</strain>
    </source>
</reference>
<dbReference type="EMBL" id="MN739215">
    <property type="protein sequence ID" value="QHS94014.1"/>
    <property type="molecule type" value="Genomic_DNA"/>
</dbReference>
<evidence type="ECO:0000313" key="1">
    <source>
        <dbReference type="EMBL" id="QHS94014.1"/>
    </source>
</evidence>
<sequence length="98" mass="11977">MKDDIQILQKENKILTNKIFDLQNKYFLLINDLKNEKIKRIVIQKEITNLFRKETLCEEFIQTNKHKDAIGLYSDASVYRFFSFIKHKWYDIINNYQI</sequence>
<protein>
    <submittedName>
        <fullName evidence="1">Uncharacterized protein</fullName>
    </submittedName>
</protein>
<organism evidence="1">
    <name type="scientific">viral metagenome</name>
    <dbReference type="NCBI Taxonomy" id="1070528"/>
    <lineage>
        <taxon>unclassified sequences</taxon>
        <taxon>metagenomes</taxon>
        <taxon>organismal metagenomes</taxon>
    </lineage>
</organism>